<proteinExistence type="predicted"/>
<comment type="caution">
    <text evidence="1">The sequence shown here is derived from an EMBL/GenBank/DDBJ whole genome shotgun (WGS) entry which is preliminary data.</text>
</comment>
<reference evidence="1 2" key="1">
    <citation type="journal article" date="2017" name="Nat. Ecol. Evol.">
        <title>Scallop genome provides insights into evolution of bilaterian karyotype and development.</title>
        <authorList>
            <person name="Wang S."/>
            <person name="Zhang J."/>
            <person name="Jiao W."/>
            <person name="Li J."/>
            <person name="Xun X."/>
            <person name="Sun Y."/>
            <person name="Guo X."/>
            <person name="Huan P."/>
            <person name="Dong B."/>
            <person name="Zhang L."/>
            <person name="Hu X."/>
            <person name="Sun X."/>
            <person name="Wang J."/>
            <person name="Zhao C."/>
            <person name="Wang Y."/>
            <person name="Wang D."/>
            <person name="Huang X."/>
            <person name="Wang R."/>
            <person name="Lv J."/>
            <person name="Li Y."/>
            <person name="Zhang Z."/>
            <person name="Liu B."/>
            <person name="Lu W."/>
            <person name="Hui Y."/>
            <person name="Liang J."/>
            <person name="Zhou Z."/>
            <person name="Hou R."/>
            <person name="Li X."/>
            <person name="Liu Y."/>
            <person name="Li H."/>
            <person name="Ning X."/>
            <person name="Lin Y."/>
            <person name="Zhao L."/>
            <person name="Xing Q."/>
            <person name="Dou J."/>
            <person name="Li Y."/>
            <person name="Mao J."/>
            <person name="Guo H."/>
            <person name="Dou H."/>
            <person name="Li T."/>
            <person name="Mu C."/>
            <person name="Jiang W."/>
            <person name="Fu Q."/>
            <person name="Fu X."/>
            <person name="Miao Y."/>
            <person name="Liu J."/>
            <person name="Yu Q."/>
            <person name="Li R."/>
            <person name="Liao H."/>
            <person name="Li X."/>
            <person name="Kong Y."/>
            <person name="Jiang Z."/>
            <person name="Chourrout D."/>
            <person name="Li R."/>
            <person name="Bao Z."/>
        </authorList>
    </citation>
    <scope>NUCLEOTIDE SEQUENCE [LARGE SCALE GENOMIC DNA]</scope>
    <source>
        <strain evidence="1 2">PY_sf001</strain>
    </source>
</reference>
<dbReference type="EMBL" id="NEDP02003316">
    <property type="protein sequence ID" value="OWF49012.1"/>
    <property type="molecule type" value="Genomic_DNA"/>
</dbReference>
<name>A0A210QJT1_MIZYE</name>
<evidence type="ECO:0000313" key="2">
    <source>
        <dbReference type="Proteomes" id="UP000242188"/>
    </source>
</evidence>
<gene>
    <name evidence="1" type="ORF">KP79_PYT06951</name>
</gene>
<protein>
    <submittedName>
        <fullName evidence="1">Uncharacterized protein</fullName>
    </submittedName>
</protein>
<organism evidence="1 2">
    <name type="scientific">Mizuhopecten yessoensis</name>
    <name type="common">Japanese scallop</name>
    <name type="synonym">Patinopecten yessoensis</name>
    <dbReference type="NCBI Taxonomy" id="6573"/>
    <lineage>
        <taxon>Eukaryota</taxon>
        <taxon>Metazoa</taxon>
        <taxon>Spiralia</taxon>
        <taxon>Lophotrochozoa</taxon>
        <taxon>Mollusca</taxon>
        <taxon>Bivalvia</taxon>
        <taxon>Autobranchia</taxon>
        <taxon>Pteriomorphia</taxon>
        <taxon>Pectinida</taxon>
        <taxon>Pectinoidea</taxon>
        <taxon>Pectinidae</taxon>
        <taxon>Mizuhopecten</taxon>
    </lineage>
</organism>
<evidence type="ECO:0000313" key="1">
    <source>
        <dbReference type="EMBL" id="OWF49012.1"/>
    </source>
</evidence>
<dbReference type="Proteomes" id="UP000242188">
    <property type="component" value="Unassembled WGS sequence"/>
</dbReference>
<sequence length="166" mass="18448">MHIDRARSEFASLLPALLTIMDCHLAASMRTAWEFRQRFWMDIRLQPICDQCRKRATPDRQDCLAVSGQNPGQRYLGRGGAVHGAEIDAVIPISLHMPPVHKSHSVEAVKRAVLRAQGCDIVAVRCWVPRLDASEALVPFPEGDCPTSRTVTWSGFSNAWSLTLDG</sequence>
<dbReference type="AlphaFoldDB" id="A0A210QJT1"/>
<accession>A0A210QJT1</accession>
<keyword evidence="2" id="KW-1185">Reference proteome</keyword>